<keyword evidence="3" id="KW-1185">Reference proteome</keyword>
<accession>A0A9D3Y1C1</accession>
<sequence>MRVWSVKRATQIKLMEVQHEGQRQAEERLEMFQQMLAFPQQQQQFAPIQPQRLSYLPSSTSWQYPPRMVSQSHQCPPSSQWSTQQMPGQQPTSVWGSQDYNYMSSQYLALYPDLSDVWHPHWRGSLLQVAVEHRPSEVHVSRPLYEVVLFILVAHLIGCNHHPMPQQVVQHHSSLHQISDVLYLLFQCVQ</sequence>
<dbReference type="EMBL" id="JAIWYP010000025">
    <property type="protein sequence ID" value="KAH3692127.1"/>
    <property type="molecule type" value="Genomic_DNA"/>
</dbReference>
<comment type="caution">
    <text evidence="2">The sequence shown here is derived from an EMBL/GenBank/DDBJ whole genome shotgun (WGS) entry which is preliminary data.</text>
</comment>
<evidence type="ECO:0000313" key="3">
    <source>
        <dbReference type="Proteomes" id="UP000828390"/>
    </source>
</evidence>
<evidence type="ECO:0000256" key="1">
    <source>
        <dbReference type="SAM" id="MobiDB-lite"/>
    </source>
</evidence>
<organism evidence="2 3">
    <name type="scientific">Dreissena polymorpha</name>
    <name type="common">Zebra mussel</name>
    <name type="synonym">Mytilus polymorpha</name>
    <dbReference type="NCBI Taxonomy" id="45954"/>
    <lineage>
        <taxon>Eukaryota</taxon>
        <taxon>Metazoa</taxon>
        <taxon>Spiralia</taxon>
        <taxon>Lophotrochozoa</taxon>
        <taxon>Mollusca</taxon>
        <taxon>Bivalvia</taxon>
        <taxon>Autobranchia</taxon>
        <taxon>Heteroconchia</taxon>
        <taxon>Euheterodonta</taxon>
        <taxon>Imparidentia</taxon>
        <taxon>Neoheterodontei</taxon>
        <taxon>Myida</taxon>
        <taxon>Dreissenoidea</taxon>
        <taxon>Dreissenidae</taxon>
        <taxon>Dreissena</taxon>
    </lineage>
</organism>
<reference evidence="2" key="1">
    <citation type="journal article" date="2019" name="bioRxiv">
        <title>The Genome of the Zebra Mussel, Dreissena polymorpha: A Resource for Invasive Species Research.</title>
        <authorList>
            <person name="McCartney M.A."/>
            <person name="Auch B."/>
            <person name="Kono T."/>
            <person name="Mallez S."/>
            <person name="Zhang Y."/>
            <person name="Obille A."/>
            <person name="Becker A."/>
            <person name="Abrahante J.E."/>
            <person name="Garbe J."/>
            <person name="Badalamenti J.P."/>
            <person name="Herman A."/>
            <person name="Mangelson H."/>
            <person name="Liachko I."/>
            <person name="Sullivan S."/>
            <person name="Sone E.D."/>
            <person name="Koren S."/>
            <person name="Silverstein K.A.T."/>
            <person name="Beckman K.B."/>
            <person name="Gohl D.M."/>
        </authorList>
    </citation>
    <scope>NUCLEOTIDE SEQUENCE</scope>
    <source>
        <strain evidence="2">Duluth1</strain>
        <tissue evidence="2">Whole animal</tissue>
    </source>
</reference>
<dbReference type="AlphaFoldDB" id="A0A9D3Y1C1"/>
<gene>
    <name evidence="2" type="ORF">DPMN_193939</name>
</gene>
<name>A0A9D3Y1C1_DREPO</name>
<feature type="region of interest" description="Disordered" evidence="1">
    <location>
        <begin position="67"/>
        <end position="88"/>
    </location>
</feature>
<evidence type="ECO:0000313" key="2">
    <source>
        <dbReference type="EMBL" id="KAH3692127.1"/>
    </source>
</evidence>
<protein>
    <submittedName>
        <fullName evidence="2">Uncharacterized protein</fullName>
    </submittedName>
</protein>
<proteinExistence type="predicted"/>
<reference evidence="2" key="2">
    <citation type="submission" date="2020-11" db="EMBL/GenBank/DDBJ databases">
        <authorList>
            <person name="McCartney M.A."/>
            <person name="Auch B."/>
            <person name="Kono T."/>
            <person name="Mallez S."/>
            <person name="Becker A."/>
            <person name="Gohl D.M."/>
            <person name="Silverstein K.A.T."/>
            <person name="Koren S."/>
            <person name="Bechman K.B."/>
            <person name="Herman A."/>
            <person name="Abrahante J.E."/>
            <person name="Garbe J."/>
        </authorList>
    </citation>
    <scope>NUCLEOTIDE SEQUENCE</scope>
    <source>
        <strain evidence="2">Duluth1</strain>
        <tissue evidence="2">Whole animal</tissue>
    </source>
</reference>
<dbReference type="Proteomes" id="UP000828390">
    <property type="component" value="Unassembled WGS sequence"/>
</dbReference>